<feature type="transmembrane region" description="Helical" evidence="1">
    <location>
        <begin position="21"/>
        <end position="46"/>
    </location>
</feature>
<sequence>MSDERFKKVVAYRDDDDPSSPFLDVVVAFVNFVVWQGFAFLVAVFARSLFFKLDVAPEFFVKMLPYLNLIGWGGGFLIFTYSFMLLLAATFSIFRVARWYEDHITNTVNQENIEE</sequence>
<evidence type="ECO:0000256" key="1">
    <source>
        <dbReference type="SAM" id="Phobius"/>
    </source>
</evidence>
<evidence type="ECO:0008006" key="3">
    <source>
        <dbReference type="Google" id="ProtNLM"/>
    </source>
</evidence>
<name>A0A6M3MA54_9ZZZZ</name>
<proteinExistence type="predicted"/>
<dbReference type="EMBL" id="MT143890">
    <property type="protein sequence ID" value="QJB04761.1"/>
    <property type="molecule type" value="Genomic_DNA"/>
</dbReference>
<keyword evidence="1" id="KW-0812">Transmembrane</keyword>
<gene>
    <name evidence="2" type="ORF">MM171B00172_0003</name>
</gene>
<protein>
    <recommendedName>
        <fullName evidence="3">DUF4282 domain-containing protein</fullName>
    </recommendedName>
</protein>
<evidence type="ECO:0000313" key="2">
    <source>
        <dbReference type="EMBL" id="QJB04761.1"/>
    </source>
</evidence>
<accession>A0A6M3MA54</accession>
<keyword evidence="1" id="KW-1133">Transmembrane helix</keyword>
<organism evidence="2">
    <name type="scientific">viral metagenome</name>
    <dbReference type="NCBI Taxonomy" id="1070528"/>
    <lineage>
        <taxon>unclassified sequences</taxon>
        <taxon>metagenomes</taxon>
        <taxon>organismal metagenomes</taxon>
    </lineage>
</organism>
<keyword evidence="1" id="KW-0472">Membrane</keyword>
<feature type="transmembrane region" description="Helical" evidence="1">
    <location>
        <begin position="66"/>
        <end position="94"/>
    </location>
</feature>
<reference evidence="2" key="1">
    <citation type="submission" date="2020-03" db="EMBL/GenBank/DDBJ databases">
        <title>The deep terrestrial virosphere.</title>
        <authorList>
            <person name="Holmfeldt K."/>
            <person name="Nilsson E."/>
            <person name="Simone D."/>
            <person name="Lopez-Fernandez M."/>
            <person name="Wu X."/>
            <person name="de Brujin I."/>
            <person name="Lundin D."/>
            <person name="Andersson A."/>
            <person name="Bertilsson S."/>
            <person name="Dopson M."/>
        </authorList>
    </citation>
    <scope>NUCLEOTIDE SEQUENCE</scope>
    <source>
        <strain evidence="2">MM171B00172</strain>
    </source>
</reference>
<dbReference type="AlphaFoldDB" id="A0A6M3MA54"/>